<sequence length="178" mass="19652">MVSKAVINSILVLRIVTLAASIATIVLLVTNIAKFDDGTKMKFQDIISYRYVLAVAAIGGAYCIVQLPFSIYYAVQQKRLLRNGFLPEFDFYGDKITSWLLATGIGAGFAVSIEFKRFFDQIFDLSGVSKHDPTRSTNNKFYVRGIIASSVLSVAFISMVLVSVISSLNRNKNKSIFG</sequence>
<keyword evidence="4 8" id="KW-1003">Cell membrane</keyword>
<dbReference type="PaxDb" id="3827-XP_004513352.1"/>
<dbReference type="GO" id="GO:0005886">
    <property type="term" value="C:plasma membrane"/>
    <property type="evidence" value="ECO:0007669"/>
    <property type="project" value="UniProtKB-SubCell"/>
</dbReference>
<comment type="subcellular location">
    <subcellularLocation>
        <location evidence="1 8">Cell membrane</location>
        <topology evidence="1 8">Multi-pass membrane protein</topology>
    </subcellularLocation>
</comment>
<evidence type="ECO:0000256" key="1">
    <source>
        <dbReference type="ARBA" id="ARBA00004651"/>
    </source>
</evidence>
<comment type="similarity">
    <text evidence="2 8">Belongs to the Casparian strip membrane proteins (CASP) family.</text>
</comment>
<dbReference type="RefSeq" id="XP_027193568.1">
    <property type="nucleotide sequence ID" value="XM_027337767.1"/>
</dbReference>
<name>A0A3Q7XXQ2_CICAR</name>
<feature type="transmembrane region" description="Helical" evidence="8">
    <location>
        <begin position="96"/>
        <end position="115"/>
    </location>
</feature>
<keyword evidence="6 8" id="KW-1133">Transmembrane helix</keyword>
<feature type="transmembrane region" description="Helical" evidence="8">
    <location>
        <begin position="141"/>
        <end position="165"/>
    </location>
</feature>
<feature type="transmembrane region" description="Helical" evidence="8">
    <location>
        <begin position="12"/>
        <end position="33"/>
    </location>
</feature>
<dbReference type="Pfam" id="PF04535">
    <property type="entry name" value="CASP_dom"/>
    <property type="match status" value="1"/>
</dbReference>
<dbReference type="GeneID" id="113788242"/>
<organism evidence="10 11">
    <name type="scientific">Cicer arietinum</name>
    <name type="common">Chickpea</name>
    <name type="synonym">Garbanzo</name>
    <dbReference type="NCBI Taxonomy" id="3827"/>
    <lineage>
        <taxon>Eukaryota</taxon>
        <taxon>Viridiplantae</taxon>
        <taxon>Streptophyta</taxon>
        <taxon>Embryophyta</taxon>
        <taxon>Tracheophyta</taxon>
        <taxon>Spermatophyta</taxon>
        <taxon>Magnoliopsida</taxon>
        <taxon>eudicotyledons</taxon>
        <taxon>Gunneridae</taxon>
        <taxon>Pentapetalae</taxon>
        <taxon>rosids</taxon>
        <taxon>fabids</taxon>
        <taxon>Fabales</taxon>
        <taxon>Fabaceae</taxon>
        <taxon>Papilionoideae</taxon>
        <taxon>50 kb inversion clade</taxon>
        <taxon>NPAAA clade</taxon>
        <taxon>Hologalegina</taxon>
        <taxon>IRL clade</taxon>
        <taxon>Cicereae</taxon>
        <taxon>Cicer</taxon>
    </lineage>
</organism>
<feature type="transmembrane region" description="Helical" evidence="8">
    <location>
        <begin position="53"/>
        <end position="75"/>
    </location>
</feature>
<dbReference type="OrthoDB" id="685197at2759"/>
<gene>
    <name evidence="11" type="primary">LOC113788242</name>
</gene>
<keyword evidence="10" id="KW-1185">Reference proteome</keyword>
<dbReference type="PANTHER" id="PTHR33573">
    <property type="entry name" value="CASP-LIKE PROTEIN 4A4"/>
    <property type="match status" value="1"/>
</dbReference>
<evidence type="ECO:0000256" key="7">
    <source>
        <dbReference type="ARBA" id="ARBA00023136"/>
    </source>
</evidence>
<evidence type="ECO:0000256" key="6">
    <source>
        <dbReference type="ARBA" id="ARBA00022989"/>
    </source>
</evidence>
<dbReference type="PANTHER" id="PTHR33573:SF17">
    <property type="entry name" value="CASP-LIKE PROTEIN 4D1"/>
    <property type="match status" value="1"/>
</dbReference>
<keyword evidence="5 8" id="KW-0812">Transmembrane</keyword>
<dbReference type="KEGG" id="cam:113788242"/>
<dbReference type="InterPro" id="IPR006702">
    <property type="entry name" value="CASP_dom"/>
</dbReference>
<evidence type="ECO:0000313" key="10">
    <source>
        <dbReference type="Proteomes" id="UP000087171"/>
    </source>
</evidence>
<evidence type="ECO:0000256" key="2">
    <source>
        <dbReference type="ARBA" id="ARBA00007651"/>
    </source>
</evidence>
<evidence type="ECO:0000313" key="11">
    <source>
        <dbReference type="RefSeq" id="XP_027193568.1"/>
    </source>
</evidence>
<evidence type="ECO:0000256" key="8">
    <source>
        <dbReference type="RuleBase" id="RU361233"/>
    </source>
</evidence>
<reference evidence="11" key="1">
    <citation type="submission" date="2025-08" db="UniProtKB">
        <authorList>
            <consortium name="RefSeq"/>
        </authorList>
    </citation>
    <scope>IDENTIFICATION</scope>
    <source>
        <tissue evidence="11">Etiolated seedlings</tissue>
    </source>
</reference>
<dbReference type="AlphaFoldDB" id="A0A3Q7XXQ2"/>
<evidence type="ECO:0000256" key="5">
    <source>
        <dbReference type="ARBA" id="ARBA00022692"/>
    </source>
</evidence>
<proteinExistence type="inferred from homology"/>
<evidence type="ECO:0000256" key="3">
    <source>
        <dbReference type="ARBA" id="ARBA00011489"/>
    </source>
</evidence>
<dbReference type="Proteomes" id="UP000087171">
    <property type="component" value="Unplaced"/>
</dbReference>
<comment type="subunit">
    <text evidence="3 8">Homodimer and heterodimers.</text>
</comment>
<evidence type="ECO:0000259" key="9">
    <source>
        <dbReference type="Pfam" id="PF04535"/>
    </source>
</evidence>
<accession>A0A3Q7XXQ2</accession>
<keyword evidence="7 8" id="KW-0472">Membrane</keyword>
<evidence type="ECO:0000256" key="4">
    <source>
        <dbReference type="ARBA" id="ARBA00022475"/>
    </source>
</evidence>
<protein>
    <recommendedName>
        <fullName evidence="8">CASP-like protein</fullName>
    </recommendedName>
</protein>
<feature type="domain" description="Casparian strip membrane protein" evidence="9">
    <location>
        <begin position="10"/>
        <end position="112"/>
    </location>
</feature>